<dbReference type="Proteomes" id="UP001430953">
    <property type="component" value="Unassembled WGS sequence"/>
</dbReference>
<dbReference type="AlphaFoldDB" id="A0AAW2E4N0"/>
<keyword evidence="1" id="KW-0812">Transmembrane</keyword>
<dbReference type="EMBL" id="JADYXP020000076">
    <property type="protein sequence ID" value="KAL0098373.1"/>
    <property type="molecule type" value="Genomic_DNA"/>
</dbReference>
<sequence>MQIIVHLELCKVSKLIYSAFGVQMAWEIGIVIISIIQTLYNFYNHCIIQVLKATLEDTLMAIILSFIGLLKVFFCMQQFGIQILQSPVTFYLFGMTMDNHILSMILKNVTTYMVIIVQVESSLESNNDIKDIHFKKIINTVTLMFFKII</sequence>
<keyword evidence="1" id="KW-0472">Membrane</keyword>
<keyword evidence="1" id="KW-1133">Transmembrane helix</keyword>
<feature type="transmembrane region" description="Helical" evidence="1">
    <location>
        <begin position="15"/>
        <end position="39"/>
    </location>
</feature>
<accession>A0AAW2E4N0</accession>
<name>A0AAW2E4N0_9HYME</name>
<evidence type="ECO:0000256" key="1">
    <source>
        <dbReference type="SAM" id="Phobius"/>
    </source>
</evidence>
<gene>
    <name evidence="2" type="ORF">PUN28_020338</name>
</gene>
<evidence type="ECO:0000313" key="3">
    <source>
        <dbReference type="Proteomes" id="UP001430953"/>
    </source>
</evidence>
<feature type="transmembrane region" description="Helical" evidence="1">
    <location>
        <begin position="59"/>
        <end position="76"/>
    </location>
</feature>
<proteinExistence type="predicted"/>
<protein>
    <submittedName>
        <fullName evidence="2">Uncharacterized protein</fullName>
    </submittedName>
</protein>
<keyword evidence="3" id="KW-1185">Reference proteome</keyword>
<comment type="caution">
    <text evidence="2">The sequence shown here is derived from an EMBL/GenBank/DDBJ whole genome shotgun (WGS) entry which is preliminary data.</text>
</comment>
<evidence type="ECO:0000313" key="2">
    <source>
        <dbReference type="EMBL" id="KAL0098373.1"/>
    </source>
</evidence>
<reference evidence="2 3" key="1">
    <citation type="submission" date="2023-03" db="EMBL/GenBank/DDBJ databases">
        <title>High recombination rates correlate with genetic variation in Cardiocondyla obscurior ants.</title>
        <authorList>
            <person name="Errbii M."/>
        </authorList>
    </citation>
    <scope>NUCLEOTIDE SEQUENCE [LARGE SCALE GENOMIC DNA]</scope>
    <source>
        <strain evidence="2">Alpha-2009</strain>
        <tissue evidence="2">Whole body</tissue>
    </source>
</reference>
<organism evidence="2 3">
    <name type="scientific">Cardiocondyla obscurior</name>
    <dbReference type="NCBI Taxonomy" id="286306"/>
    <lineage>
        <taxon>Eukaryota</taxon>
        <taxon>Metazoa</taxon>
        <taxon>Ecdysozoa</taxon>
        <taxon>Arthropoda</taxon>
        <taxon>Hexapoda</taxon>
        <taxon>Insecta</taxon>
        <taxon>Pterygota</taxon>
        <taxon>Neoptera</taxon>
        <taxon>Endopterygota</taxon>
        <taxon>Hymenoptera</taxon>
        <taxon>Apocrita</taxon>
        <taxon>Aculeata</taxon>
        <taxon>Formicoidea</taxon>
        <taxon>Formicidae</taxon>
        <taxon>Myrmicinae</taxon>
        <taxon>Cardiocondyla</taxon>
    </lineage>
</organism>